<name>A0A183EP31_9BILA</name>
<keyword evidence="2" id="KW-1185">Reference proteome</keyword>
<accession>A0A183EP31</accession>
<dbReference type="Proteomes" id="UP000271098">
    <property type="component" value="Unassembled WGS sequence"/>
</dbReference>
<sequence>MCPEKVFISATDFIKQEDVRLIDITTVDAVKDKPNYYSSPIVDNETACWDDAGAALFCTTLRWGHMLVGIFQHLVAPKNTAEKRDIAPLGEATTTMMDSCSRAVEMRFSRTGEQTKIFEVIQKHDLASFISIYDVCFREVPYNLAPGA</sequence>
<evidence type="ECO:0000313" key="1">
    <source>
        <dbReference type="EMBL" id="VDN40446.1"/>
    </source>
</evidence>
<proteinExistence type="predicted"/>
<reference evidence="1 2" key="2">
    <citation type="submission" date="2018-11" db="EMBL/GenBank/DDBJ databases">
        <authorList>
            <consortium name="Pathogen Informatics"/>
        </authorList>
    </citation>
    <scope>NUCLEOTIDE SEQUENCE [LARGE SCALE GENOMIC DNA]</scope>
</reference>
<evidence type="ECO:0000313" key="2">
    <source>
        <dbReference type="Proteomes" id="UP000271098"/>
    </source>
</evidence>
<organism evidence="3">
    <name type="scientific">Gongylonema pulchrum</name>
    <dbReference type="NCBI Taxonomy" id="637853"/>
    <lineage>
        <taxon>Eukaryota</taxon>
        <taxon>Metazoa</taxon>
        <taxon>Ecdysozoa</taxon>
        <taxon>Nematoda</taxon>
        <taxon>Chromadorea</taxon>
        <taxon>Rhabditida</taxon>
        <taxon>Spirurina</taxon>
        <taxon>Spiruromorpha</taxon>
        <taxon>Spiruroidea</taxon>
        <taxon>Gongylonematidae</taxon>
        <taxon>Gongylonema</taxon>
    </lineage>
</organism>
<dbReference type="WBParaSite" id="GPUH_0002274901-mRNA-1">
    <property type="protein sequence ID" value="GPUH_0002274901-mRNA-1"/>
    <property type="gene ID" value="GPUH_0002274901"/>
</dbReference>
<dbReference type="OrthoDB" id="5858510at2759"/>
<dbReference type="AlphaFoldDB" id="A0A183EP31"/>
<reference evidence="3" key="1">
    <citation type="submission" date="2016-06" db="UniProtKB">
        <authorList>
            <consortium name="WormBaseParasite"/>
        </authorList>
    </citation>
    <scope>IDENTIFICATION</scope>
</reference>
<protein>
    <submittedName>
        <fullName evidence="3">Protein kinase domain-containing protein</fullName>
    </submittedName>
</protein>
<dbReference type="EMBL" id="UYRT01095786">
    <property type="protein sequence ID" value="VDN40446.1"/>
    <property type="molecule type" value="Genomic_DNA"/>
</dbReference>
<evidence type="ECO:0000313" key="3">
    <source>
        <dbReference type="WBParaSite" id="GPUH_0002274901-mRNA-1"/>
    </source>
</evidence>
<gene>
    <name evidence="1" type="ORF">GPUH_LOCUS22724</name>
</gene>